<comment type="caution">
    <text evidence="2">The sequence shown here is derived from an EMBL/GenBank/DDBJ whole genome shotgun (WGS) entry which is preliminary data.</text>
</comment>
<gene>
    <name evidence="2" type="ORF">OBRU01_07405</name>
</gene>
<dbReference type="EMBL" id="JTDY01003237">
    <property type="protein sequence ID" value="KOB69899.1"/>
    <property type="molecule type" value="Genomic_DNA"/>
</dbReference>
<name>A0A0L7L3N1_OPEBR</name>
<evidence type="ECO:0000256" key="1">
    <source>
        <dbReference type="SAM" id="Phobius"/>
    </source>
</evidence>
<keyword evidence="3" id="KW-1185">Reference proteome</keyword>
<protein>
    <submittedName>
        <fullName evidence="2">Uncharacterized protein</fullName>
    </submittedName>
</protein>
<proteinExistence type="predicted"/>
<dbReference type="InterPro" id="IPR029160">
    <property type="entry name" value="UQCC4"/>
</dbReference>
<evidence type="ECO:0000313" key="3">
    <source>
        <dbReference type="Proteomes" id="UP000037510"/>
    </source>
</evidence>
<reference evidence="2 3" key="1">
    <citation type="journal article" date="2015" name="Genome Biol. Evol.">
        <title>The genome of winter moth (Operophtera brumata) provides a genomic perspective on sexual dimorphism and phenology.</title>
        <authorList>
            <person name="Derks M.F."/>
            <person name="Smit S."/>
            <person name="Salis L."/>
            <person name="Schijlen E."/>
            <person name="Bossers A."/>
            <person name="Mateman C."/>
            <person name="Pijl A.S."/>
            <person name="de Ridder D."/>
            <person name="Groenen M.A."/>
            <person name="Visser M.E."/>
            <person name="Megens H.J."/>
        </authorList>
    </citation>
    <scope>NUCLEOTIDE SEQUENCE [LARGE SCALE GENOMIC DNA]</scope>
    <source>
        <strain evidence="2">WM2013NL</strain>
        <tissue evidence="2">Head and thorax</tissue>
    </source>
</reference>
<dbReference type="PANTHER" id="PTHR35268">
    <property type="entry name" value="PROTEIN CCSMST1"/>
    <property type="match status" value="1"/>
</dbReference>
<sequence>MLAERNRLLSEPDTGDEFLRSCMDKQRTIRLLTTEVEQNESEPIKFSTSGAARKTVAPVMTKTNTEIPWYQPYSVVCSVAVFLIYFCVLREENNVDLEFNKTLYERIHGLEKEQLLQSYRYNKENGKSVDDIEKRLKEIEEDELKTL</sequence>
<dbReference type="Pfam" id="PF15013">
    <property type="entry name" value="CCSMST1"/>
    <property type="match status" value="1"/>
</dbReference>
<evidence type="ECO:0000313" key="2">
    <source>
        <dbReference type="EMBL" id="KOB69899.1"/>
    </source>
</evidence>
<organism evidence="2 3">
    <name type="scientific">Operophtera brumata</name>
    <name type="common">Winter moth</name>
    <name type="synonym">Phalaena brumata</name>
    <dbReference type="NCBI Taxonomy" id="104452"/>
    <lineage>
        <taxon>Eukaryota</taxon>
        <taxon>Metazoa</taxon>
        <taxon>Ecdysozoa</taxon>
        <taxon>Arthropoda</taxon>
        <taxon>Hexapoda</taxon>
        <taxon>Insecta</taxon>
        <taxon>Pterygota</taxon>
        <taxon>Neoptera</taxon>
        <taxon>Endopterygota</taxon>
        <taxon>Lepidoptera</taxon>
        <taxon>Glossata</taxon>
        <taxon>Ditrysia</taxon>
        <taxon>Geometroidea</taxon>
        <taxon>Geometridae</taxon>
        <taxon>Larentiinae</taxon>
        <taxon>Operophtera</taxon>
    </lineage>
</organism>
<keyword evidence="1" id="KW-0812">Transmembrane</keyword>
<dbReference type="AlphaFoldDB" id="A0A0L7L3N1"/>
<keyword evidence="1" id="KW-1133">Transmembrane helix</keyword>
<accession>A0A0L7L3N1</accession>
<keyword evidence="1" id="KW-0472">Membrane</keyword>
<feature type="transmembrane region" description="Helical" evidence="1">
    <location>
        <begin position="70"/>
        <end position="89"/>
    </location>
</feature>
<dbReference type="PANTHER" id="PTHR35268:SF1">
    <property type="entry name" value="UBIQUINOL-CYTOCHROME-C REDUCTASE COMPLEX ASSEMBLY FACTOR 4"/>
    <property type="match status" value="1"/>
</dbReference>
<dbReference type="Proteomes" id="UP000037510">
    <property type="component" value="Unassembled WGS sequence"/>
</dbReference>